<feature type="compositionally biased region" description="Basic and acidic residues" evidence="1">
    <location>
        <begin position="43"/>
        <end position="57"/>
    </location>
</feature>
<gene>
    <name evidence="2" type="ORF">ElyMa_002548800</name>
</gene>
<organism evidence="2 3">
    <name type="scientific">Elysia marginata</name>
    <dbReference type="NCBI Taxonomy" id="1093978"/>
    <lineage>
        <taxon>Eukaryota</taxon>
        <taxon>Metazoa</taxon>
        <taxon>Spiralia</taxon>
        <taxon>Lophotrochozoa</taxon>
        <taxon>Mollusca</taxon>
        <taxon>Gastropoda</taxon>
        <taxon>Heterobranchia</taxon>
        <taxon>Euthyneura</taxon>
        <taxon>Panpulmonata</taxon>
        <taxon>Sacoglossa</taxon>
        <taxon>Placobranchoidea</taxon>
        <taxon>Plakobranchidae</taxon>
        <taxon>Elysia</taxon>
    </lineage>
</organism>
<accession>A0AAV4GWB3</accession>
<keyword evidence="3" id="KW-1185">Reference proteome</keyword>
<dbReference type="EMBL" id="BMAT01005247">
    <property type="protein sequence ID" value="GFR89699.1"/>
    <property type="molecule type" value="Genomic_DNA"/>
</dbReference>
<name>A0AAV4GWB3_9GAST</name>
<reference evidence="2 3" key="1">
    <citation type="journal article" date="2021" name="Elife">
        <title>Chloroplast acquisition without the gene transfer in kleptoplastic sea slugs, Plakobranchus ocellatus.</title>
        <authorList>
            <person name="Maeda T."/>
            <person name="Takahashi S."/>
            <person name="Yoshida T."/>
            <person name="Shimamura S."/>
            <person name="Takaki Y."/>
            <person name="Nagai Y."/>
            <person name="Toyoda A."/>
            <person name="Suzuki Y."/>
            <person name="Arimoto A."/>
            <person name="Ishii H."/>
            <person name="Satoh N."/>
            <person name="Nishiyama T."/>
            <person name="Hasebe M."/>
            <person name="Maruyama T."/>
            <person name="Minagawa J."/>
            <person name="Obokata J."/>
            <person name="Shigenobu S."/>
        </authorList>
    </citation>
    <scope>NUCLEOTIDE SEQUENCE [LARGE SCALE GENOMIC DNA]</scope>
</reference>
<evidence type="ECO:0000313" key="3">
    <source>
        <dbReference type="Proteomes" id="UP000762676"/>
    </source>
</evidence>
<feature type="region of interest" description="Disordered" evidence="1">
    <location>
        <begin position="1"/>
        <end position="57"/>
    </location>
</feature>
<dbReference type="AlphaFoldDB" id="A0AAV4GWB3"/>
<comment type="caution">
    <text evidence="2">The sequence shown here is derived from an EMBL/GenBank/DDBJ whole genome shotgun (WGS) entry which is preliminary data.</text>
</comment>
<evidence type="ECO:0000313" key="2">
    <source>
        <dbReference type="EMBL" id="GFR89699.1"/>
    </source>
</evidence>
<dbReference type="Proteomes" id="UP000762676">
    <property type="component" value="Unassembled WGS sequence"/>
</dbReference>
<evidence type="ECO:0000256" key="1">
    <source>
        <dbReference type="SAM" id="MobiDB-lite"/>
    </source>
</evidence>
<protein>
    <submittedName>
        <fullName evidence="2">Uncharacterized protein</fullName>
    </submittedName>
</protein>
<feature type="compositionally biased region" description="Basic residues" evidence="1">
    <location>
        <begin position="1"/>
        <end position="14"/>
    </location>
</feature>
<sequence length="72" mass="8632">MAKRKREKKKKKKNNNNNNNNDDDDDDDDGFLHPAQLCVTYTPDRRSDGRDRTFDQEQKRNERFGFVILVIF</sequence>
<proteinExistence type="predicted"/>